<name>A0A154BLW2_ANASB</name>
<dbReference type="PANTHER" id="PTHR42776">
    <property type="entry name" value="SERINE PEPTIDASE S9 FAMILY MEMBER"/>
    <property type="match status" value="1"/>
</dbReference>
<proteinExistence type="inferred from homology"/>
<dbReference type="STRING" id="1794912.AXX12_15130"/>
<dbReference type="SUPFAM" id="SSF82171">
    <property type="entry name" value="DPP6 N-terminal domain-like"/>
    <property type="match status" value="1"/>
</dbReference>
<dbReference type="AlphaFoldDB" id="A0A154BLW2"/>
<dbReference type="GO" id="GO:0006508">
    <property type="term" value="P:proteolysis"/>
    <property type="evidence" value="ECO:0007669"/>
    <property type="project" value="UniProtKB-KW"/>
</dbReference>
<dbReference type="InterPro" id="IPR001375">
    <property type="entry name" value="Peptidase_S9_cat"/>
</dbReference>
<evidence type="ECO:0000259" key="4">
    <source>
        <dbReference type="Pfam" id="PF00326"/>
    </source>
</evidence>
<gene>
    <name evidence="5" type="ORF">AXX12_15130</name>
</gene>
<dbReference type="Gene3D" id="2.120.10.30">
    <property type="entry name" value="TolB, C-terminal domain"/>
    <property type="match status" value="1"/>
</dbReference>
<feature type="domain" description="Peptidase S9 prolyl oligopeptidase catalytic" evidence="4">
    <location>
        <begin position="457"/>
        <end position="666"/>
    </location>
</feature>
<evidence type="ECO:0000256" key="2">
    <source>
        <dbReference type="ARBA" id="ARBA00022670"/>
    </source>
</evidence>
<dbReference type="GO" id="GO:0004252">
    <property type="term" value="F:serine-type endopeptidase activity"/>
    <property type="evidence" value="ECO:0007669"/>
    <property type="project" value="TreeGrafter"/>
</dbReference>
<dbReference type="RefSeq" id="WP_066245372.1">
    <property type="nucleotide sequence ID" value="NZ_LSGP01000026.1"/>
</dbReference>
<sequence>METMKIDDFSRYTFLSGLKHSPDGKHACFVAHQINMETNCYRSNLWLLEIATERYFQLTAFDSEKSFIWLDNENILFPDIRDSQDQKAKDGGESFTQYYKINIHGGEAAKVLRIPRQVNSLKVLNENTYLFVSDYDAKQRDLAALTDEEKSEELNTRKEEQDYEVIEEIPFWANGDGFTSRKRQRLYLYHVQSGKVEPVTDEHTAVEAFNLNQTKTKAVIVANRFTDKMSLANDILIYDVTTNEINQLCEPARIRHDSAHFLADDVIIYTGSNMKSYGINENALFFIRNLASPASHCITPTLDTSVTNSVGSDCRYGSSDIEQVDQDYLYFVSTEGDNSFINRISRSGKIEKLTTGNGSVDAISISSGNILYVGMKVNKLQEIFKHENSVEQQATNMNEWIQTERQVASPEQISVETEAGVSIDGWVIKPINFDAAKKYPAILAIHGGPKTVYGAAFFHDMQYWASEGYVIFFCNPRGSDGKGNAFADIRGKYGTIDYDDIMKFTNAVMKKYSFIDPKRVGVTGGSYGGYMTNWIICHTDRFKAAVSERSISNWISKFCTTDIGYYFVEDQIAATPWNNQEKLWQHSPLNYADQVKTPTLFLHSEEDYRCWLAEGLQMFTALKFHGVESRLCLFKGENHDLSRSGKPKHRLRRLKEITEWFNKYLK</sequence>
<evidence type="ECO:0000313" key="5">
    <source>
        <dbReference type="EMBL" id="KYZ74912.1"/>
    </source>
</evidence>
<evidence type="ECO:0000256" key="3">
    <source>
        <dbReference type="ARBA" id="ARBA00022801"/>
    </source>
</evidence>
<accession>A0A154BLW2</accession>
<dbReference type="InterPro" id="IPR011042">
    <property type="entry name" value="6-blade_b-propeller_TolB-like"/>
</dbReference>
<keyword evidence="3" id="KW-0378">Hydrolase</keyword>
<organism evidence="5 6">
    <name type="scientific">Anaerosporomusa subterranea</name>
    <dbReference type="NCBI Taxonomy" id="1794912"/>
    <lineage>
        <taxon>Bacteria</taxon>
        <taxon>Bacillati</taxon>
        <taxon>Bacillota</taxon>
        <taxon>Negativicutes</taxon>
        <taxon>Acetonemataceae</taxon>
        <taxon>Anaerosporomusa</taxon>
    </lineage>
</organism>
<keyword evidence="6" id="KW-1185">Reference proteome</keyword>
<evidence type="ECO:0000256" key="1">
    <source>
        <dbReference type="ARBA" id="ARBA00010040"/>
    </source>
</evidence>
<dbReference type="Pfam" id="PF00326">
    <property type="entry name" value="Peptidase_S9"/>
    <property type="match status" value="1"/>
</dbReference>
<comment type="caution">
    <text evidence="5">The sequence shown here is derived from an EMBL/GenBank/DDBJ whole genome shotgun (WGS) entry which is preliminary data.</text>
</comment>
<keyword evidence="2" id="KW-0645">Protease</keyword>
<dbReference type="InterPro" id="IPR029058">
    <property type="entry name" value="AB_hydrolase_fold"/>
</dbReference>
<dbReference type="Gene3D" id="3.40.50.1820">
    <property type="entry name" value="alpha/beta hydrolase"/>
    <property type="match status" value="1"/>
</dbReference>
<reference evidence="5 6" key="1">
    <citation type="submission" date="2016-02" db="EMBL/GenBank/DDBJ databases">
        <title>Anaerosporomusa subterraneum gen. nov., sp. nov., a spore-forming obligate anaerobe isolated from saprolite.</title>
        <authorList>
            <person name="Choi J.K."/>
            <person name="Shah M."/>
            <person name="Yee N."/>
        </authorList>
    </citation>
    <scope>NUCLEOTIDE SEQUENCE [LARGE SCALE GENOMIC DNA]</scope>
    <source>
        <strain evidence="5 6">RU4</strain>
    </source>
</reference>
<dbReference type="PANTHER" id="PTHR42776:SF27">
    <property type="entry name" value="DIPEPTIDYL PEPTIDASE FAMILY MEMBER 6"/>
    <property type="match status" value="1"/>
</dbReference>
<dbReference type="SUPFAM" id="SSF53474">
    <property type="entry name" value="alpha/beta-Hydrolases"/>
    <property type="match status" value="1"/>
</dbReference>
<comment type="similarity">
    <text evidence="1">Belongs to the peptidase S9C family.</text>
</comment>
<dbReference type="Proteomes" id="UP000076268">
    <property type="component" value="Unassembled WGS sequence"/>
</dbReference>
<dbReference type="OrthoDB" id="24847at2"/>
<dbReference type="EMBL" id="LSGP01000026">
    <property type="protein sequence ID" value="KYZ74912.1"/>
    <property type="molecule type" value="Genomic_DNA"/>
</dbReference>
<dbReference type="FunFam" id="3.40.50.1820:FF:000028">
    <property type="entry name" value="S9 family peptidase"/>
    <property type="match status" value="1"/>
</dbReference>
<protein>
    <submittedName>
        <fullName evidence="5">Peptidase S9</fullName>
    </submittedName>
</protein>
<evidence type="ECO:0000313" key="6">
    <source>
        <dbReference type="Proteomes" id="UP000076268"/>
    </source>
</evidence>